<dbReference type="AlphaFoldDB" id="A0A433A1J9"/>
<comment type="caution">
    <text evidence="1">The sequence shown here is derived from an EMBL/GenBank/DDBJ whole genome shotgun (WGS) entry which is preliminary data.</text>
</comment>
<keyword evidence="2" id="KW-1185">Reference proteome</keyword>
<evidence type="ECO:0000313" key="1">
    <source>
        <dbReference type="EMBL" id="RUO96559.1"/>
    </source>
</evidence>
<protein>
    <submittedName>
        <fullName evidence="1">Uncharacterized protein</fullName>
    </submittedName>
</protein>
<evidence type="ECO:0000313" key="2">
    <source>
        <dbReference type="Proteomes" id="UP000268093"/>
    </source>
</evidence>
<feature type="non-terminal residue" evidence="1">
    <location>
        <position position="72"/>
    </location>
</feature>
<accession>A0A433A1J9</accession>
<sequence>MLEGTTTINEADTLEEFRIGNTKYMLPSDDHEVDRLEYQHLVMRHLIGGNFSAPMEEALVRGITVLELGCGS</sequence>
<proteinExistence type="predicted"/>
<organism evidence="1 2">
    <name type="scientific">Jimgerdemannia flammicorona</name>
    <dbReference type="NCBI Taxonomy" id="994334"/>
    <lineage>
        <taxon>Eukaryota</taxon>
        <taxon>Fungi</taxon>
        <taxon>Fungi incertae sedis</taxon>
        <taxon>Mucoromycota</taxon>
        <taxon>Mucoromycotina</taxon>
        <taxon>Endogonomycetes</taxon>
        <taxon>Endogonales</taxon>
        <taxon>Endogonaceae</taxon>
        <taxon>Jimgerdemannia</taxon>
    </lineage>
</organism>
<name>A0A433A1J9_9FUNG</name>
<dbReference type="OrthoDB" id="2013972at2759"/>
<reference evidence="1 2" key="1">
    <citation type="journal article" date="2018" name="New Phytol.">
        <title>Phylogenomics of Endogonaceae and evolution of mycorrhizas within Mucoromycota.</title>
        <authorList>
            <person name="Chang Y."/>
            <person name="Desiro A."/>
            <person name="Na H."/>
            <person name="Sandor L."/>
            <person name="Lipzen A."/>
            <person name="Clum A."/>
            <person name="Barry K."/>
            <person name="Grigoriev I.V."/>
            <person name="Martin F.M."/>
            <person name="Stajich J.E."/>
            <person name="Smith M.E."/>
            <person name="Bonito G."/>
            <person name="Spatafora J.W."/>
        </authorList>
    </citation>
    <scope>NUCLEOTIDE SEQUENCE [LARGE SCALE GENOMIC DNA]</scope>
    <source>
        <strain evidence="1 2">GMNB39</strain>
    </source>
</reference>
<gene>
    <name evidence="1" type="ORF">BC936DRAFT_141836</name>
</gene>
<dbReference type="EMBL" id="RBNI01020642">
    <property type="protein sequence ID" value="RUO96559.1"/>
    <property type="molecule type" value="Genomic_DNA"/>
</dbReference>
<dbReference type="Proteomes" id="UP000268093">
    <property type="component" value="Unassembled WGS sequence"/>
</dbReference>